<keyword evidence="2" id="KW-0732">Signal</keyword>
<evidence type="ECO:0000256" key="1">
    <source>
        <dbReference type="ARBA" id="ARBA00009477"/>
    </source>
</evidence>
<dbReference type="Gene3D" id="2.40.30.170">
    <property type="match status" value="1"/>
</dbReference>
<dbReference type="EMBL" id="CP016503">
    <property type="protein sequence ID" value="ANV98642.1"/>
    <property type="molecule type" value="Genomic_DNA"/>
</dbReference>
<dbReference type="Proteomes" id="UP000092884">
    <property type="component" value="Chromosome"/>
</dbReference>
<dbReference type="SUPFAM" id="SSF111369">
    <property type="entry name" value="HlyD-like secretion proteins"/>
    <property type="match status" value="1"/>
</dbReference>
<protein>
    <submittedName>
        <fullName evidence="4">Efflux transporter periplasmic adaptor subunit</fullName>
    </submittedName>
</protein>
<dbReference type="GO" id="GO:0015562">
    <property type="term" value="F:efflux transmembrane transporter activity"/>
    <property type="evidence" value="ECO:0007669"/>
    <property type="project" value="TreeGrafter"/>
</dbReference>
<gene>
    <name evidence="4" type="ORF">BBW65_07450</name>
</gene>
<name>A0A1B1U7H0_9HELI</name>
<evidence type="ECO:0000313" key="5">
    <source>
        <dbReference type="Proteomes" id="UP000092884"/>
    </source>
</evidence>
<evidence type="ECO:0000259" key="3">
    <source>
        <dbReference type="Pfam" id="PF25973"/>
    </source>
</evidence>
<dbReference type="STRING" id="222136.BBW65_07450"/>
<feature type="domain" description="CzcB-like barrel-sandwich hybrid" evidence="3">
    <location>
        <begin position="47"/>
        <end position="173"/>
    </location>
</feature>
<proteinExistence type="inferred from homology"/>
<dbReference type="InterPro" id="IPR006143">
    <property type="entry name" value="RND_pump_MFP"/>
</dbReference>
<dbReference type="NCBIfam" id="TIGR01730">
    <property type="entry name" value="RND_mfp"/>
    <property type="match status" value="1"/>
</dbReference>
<dbReference type="PANTHER" id="PTHR30469:SF15">
    <property type="entry name" value="HLYD FAMILY OF SECRETION PROTEINS"/>
    <property type="match status" value="1"/>
</dbReference>
<accession>A0A1B1U7H0</accession>
<dbReference type="OrthoDB" id="5342664at2"/>
<comment type="similarity">
    <text evidence="1">Belongs to the membrane fusion protein (MFP) (TC 8.A.1) family.</text>
</comment>
<dbReference type="Gene3D" id="2.40.50.100">
    <property type="match status" value="1"/>
</dbReference>
<dbReference type="AlphaFoldDB" id="A0A1B1U7H0"/>
<evidence type="ECO:0000313" key="4">
    <source>
        <dbReference type="EMBL" id="ANV98642.1"/>
    </source>
</evidence>
<reference evidence="5" key="1">
    <citation type="submission" date="2016-07" db="EMBL/GenBank/DDBJ databases">
        <authorList>
            <person name="Florea S."/>
            <person name="Webb J.S."/>
            <person name="Jaromczyk J."/>
            <person name="Schardl C.L."/>
        </authorList>
    </citation>
    <scope>NUCLEOTIDE SEQUENCE [LARGE SCALE GENOMIC DNA]</scope>
    <source>
        <strain evidence="5">MIT 01-6242</strain>
    </source>
</reference>
<dbReference type="GO" id="GO:1990281">
    <property type="term" value="C:efflux pump complex"/>
    <property type="evidence" value="ECO:0007669"/>
    <property type="project" value="TreeGrafter"/>
</dbReference>
<organism evidence="4 5">
    <name type="scientific">Helicobacter enhydrae</name>
    <dbReference type="NCBI Taxonomy" id="222136"/>
    <lineage>
        <taxon>Bacteria</taxon>
        <taxon>Pseudomonadati</taxon>
        <taxon>Campylobacterota</taxon>
        <taxon>Epsilonproteobacteria</taxon>
        <taxon>Campylobacterales</taxon>
        <taxon>Helicobacteraceae</taxon>
        <taxon>Helicobacter</taxon>
    </lineage>
</organism>
<feature type="signal peptide" evidence="2">
    <location>
        <begin position="1"/>
        <end position="22"/>
    </location>
</feature>
<sequence length="251" mass="28472">MKKWFVGICLCALTLFAETTQAPQGEKVYAIFNIEALQDSNLMLDSSGIVAQILTEVGDEVKRGDVLLLLSNKDKEANIKVQEAQSKAIEQQYLFAKKQYERYSKTRGAVDRNTLDKYYFDYKNLESSLLQSRFNVTLQKELLNKTILKAPFDGIIASREIQLGDGVSANNTILFRLISKNVKMILEFDVKYYDLVKEGDTFEFMWRGQTRTAVISKIYPTADEKTRKVKAEALVDGLIAGTFGDGFIRTK</sequence>
<dbReference type="Gene3D" id="1.10.287.470">
    <property type="entry name" value="Helix hairpin bin"/>
    <property type="match status" value="1"/>
</dbReference>
<dbReference type="InterPro" id="IPR058647">
    <property type="entry name" value="BSH_CzcB-like"/>
</dbReference>
<dbReference type="Pfam" id="PF25973">
    <property type="entry name" value="BSH_CzcB"/>
    <property type="match status" value="1"/>
</dbReference>
<keyword evidence="5" id="KW-1185">Reference proteome</keyword>
<feature type="chain" id="PRO_5008530220" evidence="2">
    <location>
        <begin position="23"/>
        <end position="251"/>
    </location>
</feature>
<dbReference type="PANTHER" id="PTHR30469">
    <property type="entry name" value="MULTIDRUG RESISTANCE PROTEIN MDTA"/>
    <property type="match status" value="1"/>
</dbReference>
<dbReference type="KEGG" id="het:BBW65_07450"/>
<evidence type="ECO:0000256" key="2">
    <source>
        <dbReference type="SAM" id="SignalP"/>
    </source>
</evidence>